<evidence type="ECO:0000313" key="1">
    <source>
        <dbReference type="EMBL" id="CAL1608845.1"/>
    </source>
</evidence>
<protein>
    <submittedName>
        <fullName evidence="1">Uncharacterized protein</fullName>
    </submittedName>
</protein>
<dbReference type="AlphaFoldDB" id="A0AAV2M6F7"/>
<reference evidence="1 2" key="1">
    <citation type="submission" date="2024-04" db="EMBL/GenBank/DDBJ databases">
        <authorList>
            <person name="Waldvogel A.-M."/>
            <person name="Schoenle A."/>
        </authorList>
    </citation>
    <scope>NUCLEOTIDE SEQUENCE [LARGE SCALE GENOMIC DNA]</scope>
</reference>
<sequence>MVYVSSNLFLPRVRPQKPALFSFSHSDDQVMKVPVADRRCDWLSPGPSFAPAGCTRAVCVYPPYCSCSVWMRRWRRRRRRTQSACSRMSAPLCSYCGHTTLQGLLTDSELHDEDQK</sequence>
<dbReference type="Proteomes" id="UP001497482">
    <property type="component" value="Chromosome 6"/>
</dbReference>
<accession>A0AAV2M6F7</accession>
<gene>
    <name evidence="1" type="ORF">KC01_LOCUS35698</name>
</gene>
<proteinExistence type="predicted"/>
<organism evidence="1 2">
    <name type="scientific">Knipowitschia caucasica</name>
    <name type="common">Caucasian dwarf goby</name>
    <name type="synonym">Pomatoschistus caucasicus</name>
    <dbReference type="NCBI Taxonomy" id="637954"/>
    <lineage>
        <taxon>Eukaryota</taxon>
        <taxon>Metazoa</taxon>
        <taxon>Chordata</taxon>
        <taxon>Craniata</taxon>
        <taxon>Vertebrata</taxon>
        <taxon>Euteleostomi</taxon>
        <taxon>Actinopterygii</taxon>
        <taxon>Neopterygii</taxon>
        <taxon>Teleostei</taxon>
        <taxon>Neoteleostei</taxon>
        <taxon>Acanthomorphata</taxon>
        <taxon>Gobiaria</taxon>
        <taxon>Gobiiformes</taxon>
        <taxon>Gobioidei</taxon>
        <taxon>Gobiidae</taxon>
        <taxon>Gobiinae</taxon>
        <taxon>Knipowitschia</taxon>
    </lineage>
</organism>
<keyword evidence="2" id="KW-1185">Reference proteome</keyword>
<name>A0AAV2M6F7_KNICA</name>
<dbReference type="EMBL" id="OZ035828">
    <property type="protein sequence ID" value="CAL1608845.1"/>
    <property type="molecule type" value="Genomic_DNA"/>
</dbReference>
<evidence type="ECO:0000313" key="2">
    <source>
        <dbReference type="Proteomes" id="UP001497482"/>
    </source>
</evidence>